<dbReference type="AlphaFoldDB" id="A0A6P5G9Z8"/>
<dbReference type="GeneID" id="109722022"/>
<organism evidence="2 3">
    <name type="scientific">Ananas comosus</name>
    <name type="common">Pineapple</name>
    <name type="synonym">Ananas ananas</name>
    <dbReference type="NCBI Taxonomy" id="4615"/>
    <lineage>
        <taxon>Eukaryota</taxon>
        <taxon>Viridiplantae</taxon>
        <taxon>Streptophyta</taxon>
        <taxon>Embryophyta</taxon>
        <taxon>Tracheophyta</taxon>
        <taxon>Spermatophyta</taxon>
        <taxon>Magnoliopsida</taxon>
        <taxon>Liliopsida</taxon>
        <taxon>Poales</taxon>
        <taxon>Bromeliaceae</taxon>
        <taxon>Bromelioideae</taxon>
        <taxon>Ananas</taxon>
    </lineage>
</organism>
<feature type="transmembrane region" description="Helical" evidence="1">
    <location>
        <begin position="50"/>
        <end position="70"/>
    </location>
</feature>
<accession>A0A6P5G9Z8</accession>
<dbReference type="RefSeq" id="XP_020105456.1">
    <property type="nucleotide sequence ID" value="XM_020249867.1"/>
</dbReference>
<dbReference type="OrthoDB" id="2016402at2759"/>
<keyword evidence="1" id="KW-1133">Transmembrane helix</keyword>
<sequence length="391" mass="44341">MEEAPASASASASASSSASAAAAAAAAAYSNLFYMNSSGMDVSYRPLPSLYLAFLAIWAVSGFSWTFNTWRSRHFQQANNLQWILSVVPLIKALQLALSFSFWYSCINLQLCSLWMSFGVYITGILFQTACFVSFMLISHGYCIMCERLSIRERRTTATLGCFLYLSLIGYKAAVPYFTVFLLLNYSVSFYVIFRRISHNLLVLREQLNFIEDEEMHTMHHALNTKYTMFKRFQGTMQIVAIADILVYMNVDETPDNYWFRLLVREWVQFCIFLYIGWTFRTQEATPHFSVMPALRSSWDMTVPPIYSVEMDASNLNDLVSQEWHVAVPTSFPSSCRGKSMEQLLVVVQNPRSTKRPREEALVSRKTASAAAAAVAAATITVKYQHAENQV</sequence>
<gene>
    <name evidence="3" type="primary">LOC109722022</name>
</gene>
<keyword evidence="2" id="KW-1185">Reference proteome</keyword>
<evidence type="ECO:0000313" key="3">
    <source>
        <dbReference type="RefSeq" id="XP_020105456.1"/>
    </source>
</evidence>
<feature type="transmembrane region" description="Helical" evidence="1">
    <location>
        <begin position="116"/>
        <end position="143"/>
    </location>
</feature>
<reference evidence="2" key="1">
    <citation type="journal article" date="2015" name="Nat. Genet.">
        <title>The pineapple genome and the evolution of CAM photosynthesis.</title>
        <authorList>
            <person name="Ming R."/>
            <person name="VanBuren R."/>
            <person name="Wai C.M."/>
            <person name="Tang H."/>
            <person name="Schatz M.C."/>
            <person name="Bowers J.E."/>
            <person name="Lyons E."/>
            <person name="Wang M.L."/>
            <person name="Chen J."/>
            <person name="Biggers E."/>
            <person name="Zhang J."/>
            <person name="Huang L."/>
            <person name="Zhang L."/>
            <person name="Miao W."/>
            <person name="Zhang J."/>
            <person name="Ye Z."/>
            <person name="Miao C."/>
            <person name="Lin Z."/>
            <person name="Wang H."/>
            <person name="Zhou H."/>
            <person name="Yim W.C."/>
            <person name="Priest H.D."/>
            <person name="Zheng C."/>
            <person name="Woodhouse M."/>
            <person name="Edger P.P."/>
            <person name="Guyot R."/>
            <person name="Guo H.B."/>
            <person name="Guo H."/>
            <person name="Zheng G."/>
            <person name="Singh R."/>
            <person name="Sharma A."/>
            <person name="Min X."/>
            <person name="Zheng Y."/>
            <person name="Lee H."/>
            <person name="Gurtowski J."/>
            <person name="Sedlazeck F.J."/>
            <person name="Harkess A."/>
            <person name="McKain M.R."/>
            <person name="Liao Z."/>
            <person name="Fang J."/>
            <person name="Liu J."/>
            <person name="Zhang X."/>
            <person name="Zhang Q."/>
            <person name="Hu W."/>
            <person name="Qin Y."/>
            <person name="Wang K."/>
            <person name="Chen L.Y."/>
            <person name="Shirley N."/>
            <person name="Lin Y.R."/>
            <person name="Liu L.Y."/>
            <person name="Hernandez A.G."/>
            <person name="Wright C.L."/>
            <person name="Bulone V."/>
            <person name="Tuskan G.A."/>
            <person name="Heath K."/>
            <person name="Zee F."/>
            <person name="Moore P.H."/>
            <person name="Sunkar R."/>
            <person name="Leebens-Mack J.H."/>
            <person name="Mockler T."/>
            <person name="Bennetzen J.L."/>
            <person name="Freeling M."/>
            <person name="Sankoff D."/>
            <person name="Paterson A.H."/>
            <person name="Zhu X."/>
            <person name="Yang X."/>
            <person name="Smith J.A."/>
            <person name="Cushman J.C."/>
            <person name="Paull R.E."/>
            <person name="Yu Q."/>
        </authorList>
    </citation>
    <scope>NUCLEOTIDE SEQUENCE [LARGE SCALE GENOMIC DNA]</scope>
    <source>
        <strain evidence="2">cv. F153</strain>
    </source>
</reference>
<dbReference type="PANTHER" id="PTHR36329:SF1">
    <property type="entry name" value="TRANSMEMBRANE PROTEIN"/>
    <property type="match status" value="1"/>
</dbReference>
<feature type="transmembrane region" description="Helical" evidence="1">
    <location>
        <begin position="82"/>
        <end position="104"/>
    </location>
</feature>
<proteinExistence type="predicted"/>
<evidence type="ECO:0000256" key="1">
    <source>
        <dbReference type="SAM" id="Phobius"/>
    </source>
</evidence>
<name>A0A6P5G9Z8_ANACO</name>
<evidence type="ECO:0000313" key="2">
    <source>
        <dbReference type="Proteomes" id="UP000515123"/>
    </source>
</evidence>
<keyword evidence="1" id="KW-0472">Membrane</keyword>
<reference evidence="3" key="2">
    <citation type="submission" date="2025-08" db="UniProtKB">
        <authorList>
            <consortium name="RefSeq"/>
        </authorList>
    </citation>
    <scope>IDENTIFICATION</scope>
    <source>
        <tissue evidence="3">Leaf</tissue>
    </source>
</reference>
<protein>
    <submittedName>
        <fullName evidence="3">Uncharacterized protein LOC109722022 isoform X1</fullName>
    </submittedName>
</protein>
<keyword evidence="1" id="KW-0812">Transmembrane</keyword>
<dbReference type="PANTHER" id="PTHR36329">
    <property type="entry name" value="TRANSMEMBRANE PROTEIN"/>
    <property type="match status" value="1"/>
</dbReference>
<dbReference type="Proteomes" id="UP000515123">
    <property type="component" value="Linkage group 16"/>
</dbReference>